<protein>
    <submittedName>
        <fullName evidence="5">Ribosomal protein L35Ae-domain-containing protein</fullName>
    </submittedName>
</protein>
<comment type="similarity">
    <text evidence="2">Belongs to the eukaryotic ribosomal protein eL33 family.</text>
</comment>
<dbReference type="Proteomes" id="UP000664859">
    <property type="component" value="Unassembled WGS sequence"/>
</dbReference>
<dbReference type="FunFam" id="2.40.10.190:FF:000001">
    <property type="entry name" value="60S ribosomal protein L35a"/>
    <property type="match status" value="1"/>
</dbReference>
<comment type="caution">
    <text evidence="5">The sequence shown here is derived from an EMBL/GenBank/DDBJ whole genome shotgun (WGS) entry which is preliminary data.</text>
</comment>
<dbReference type="AlphaFoldDB" id="A0A836CIX4"/>
<dbReference type="GO" id="GO:0003735">
    <property type="term" value="F:structural constituent of ribosome"/>
    <property type="evidence" value="ECO:0007669"/>
    <property type="project" value="InterPro"/>
</dbReference>
<evidence type="ECO:0000313" key="6">
    <source>
        <dbReference type="Proteomes" id="UP000664859"/>
    </source>
</evidence>
<keyword evidence="6" id="KW-1185">Reference proteome</keyword>
<name>A0A836CIX4_9STRA</name>
<proteinExistence type="inferred from homology"/>
<evidence type="ECO:0000313" key="5">
    <source>
        <dbReference type="EMBL" id="KAG5187179.1"/>
    </source>
</evidence>
<keyword evidence="4" id="KW-0687">Ribonucleoprotein</keyword>
<dbReference type="InterPro" id="IPR038661">
    <property type="entry name" value="Ribosomal_eL33_sf"/>
</dbReference>
<dbReference type="GO" id="GO:0006412">
    <property type="term" value="P:translation"/>
    <property type="evidence" value="ECO:0007669"/>
    <property type="project" value="InterPro"/>
</dbReference>
<dbReference type="PANTHER" id="PTHR10902">
    <property type="entry name" value="60S RIBOSOMAL PROTEIN L35A"/>
    <property type="match status" value="1"/>
</dbReference>
<evidence type="ECO:0000256" key="1">
    <source>
        <dbReference type="ARBA" id="ARBA00004229"/>
    </source>
</evidence>
<accession>A0A836CIX4</accession>
<dbReference type="OrthoDB" id="504467at2759"/>
<sequence>MATAVKSSKPASSPRQPVRLYVKGVVLGYKRGLRNQYNHTSLIKIQGVEDTAATEFYLGKRIAYIYKAKALKNNSKFRVIWGRVCRAHGTNGVIRAKFRTNLPPKAIGAPVRVMLYPSRI</sequence>
<dbReference type="Gene3D" id="2.40.10.190">
    <property type="entry name" value="translation elongation factor selb, chain A, domain 4"/>
    <property type="match status" value="1"/>
</dbReference>
<dbReference type="InterPro" id="IPR009000">
    <property type="entry name" value="Transl_B-barrel_sf"/>
</dbReference>
<gene>
    <name evidence="5" type="ORF">JKP88DRAFT_235304</name>
</gene>
<evidence type="ECO:0000256" key="4">
    <source>
        <dbReference type="ARBA" id="ARBA00023274"/>
    </source>
</evidence>
<reference evidence="5" key="1">
    <citation type="submission" date="2021-02" db="EMBL/GenBank/DDBJ databases">
        <title>First Annotated Genome of the Yellow-green Alga Tribonema minus.</title>
        <authorList>
            <person name="Mahan K.M."/>
        </authorList>
    </citation>
    <scope>NUCLEOTIDE SEQUENCE</scope>
    <source>
        <strain evidence="5">UTEX B ZZ1240</strain>
    </source>
</reference>
<organism evidence="5 6">
    <name type="scientific">Tribonema minus</name>
    <dbReference type="NCBI Taxonomy" id="303371"/>
    <lineage>
        <taxon>Eukaryota</taxon>
        <taxon>Sar</taxon>
        <taxon>Stramenopiles</taxon>
        <taxon>Ochrophyta</taxon>
        <taxon>PX clade</taxon>
        <taxon>Xanthophyceae</taxon>
        <taxon>Tribonematales</taxon>
        <taxon>Tribonemataceae</taxon>
        <taxon>Tribonema</taxon>
    </lineage>
</organism>
<dbReference type="GO" id="GO:1990904">
    <property type="term" value="C:ribonucleoprotein complex"/>
    <property type="evidence" value="ECO:0007669"/>
    <property type="project" value="UniProtKB-KW"/>
</dbReference>
<dbReference type="GO" id="GO:0009507">
    <property type="term" value="C:chloroplast"/>
    <property type="evidence" value="ECO:0007669"/>
    <property type="project" value="UniProtKB-SubCell"/>
</dbReference>
<comment type="subcellular location">
    <subcellularLocation>
        <location evidence="1">Plastid</location>
        <location evidence="1">Chloroplast</location>
    </subcellularLocation>
</comment>
<dbReference type="SUPFAM" id="SSF50447">
    <property type="entry name" value="Translation proteins"/>
    <property type="match status" value="1"/>
</dbReference>
<dbReference type="InterPro" id="IPR001780">
    <property type="entry name" value="Ribosomal_eL33"/>
</dbReference>
<keyword evidence="3 5" id="KW-0689">Ribosomal protein</keyword>
<evidence type="ECO:0000256" key="3">
    <source>
        <dbReference type="ARBA" id="ARBA00022980"/>
    </source>
</evidence>
<evidence type="ECO:0000256" key="2">
    <source>
        <dbReference type="ARBA" id="ARBA00009269"/>
    </source>
</evidence>
<dbReference type="EMBL" id="JAFCMP010000092">
    <property type="protein sequence ID" value="KAG5187179.1"/>
    <property type="molecule type" value="Genomic_DNA"/>
</dbReference>
<dbReference type="GO" id="GO:0005840">
    <property type="term" value="C:ribosome"/>
    <property type="evidence" value="ECO:0007669"/>
    <property type="project" value="UniProtKB-KW"/>
</dbReference>
<dbReference type="HAMAP" id="MF_00573">
    <property type="entry name" value="Ribosomal_eL33"/>
    <property type="match status" value="1"/>
</dbReference>
<dbReference type="Pfam" id="PF01247">
    <property type="entry name" value="Ribosomal_L35Ae"/>
    <property type="match status" value="1"/>
</dbReference>